<name>A0A2Z6NSG4_TRISU</name>
<proteinExistence type="predicted"/>
<reference evidence="2" key="1">
    <citation type="journal article" date="2017" name="Front. Plant Sci.">
        <title>Climate Clever Clovers: New Paradigm to Reduce the Environmental Footprint of Ruminants by Breeding Low Methanogenic Forages Utilizing Haplotype Variation.</title>
        <authorList>
            <person name="Kaur P."/>
            <person name="Appels R."/>
            <person name="Bayer P.E."/>
            <person name="Keeble-Gagnere G."/>
            <person name="Wang J."/>
            <person name="Hirakawa H."/>
            <person name="Shirasawa K."/>
            <person name="Vercoe P."/>
            <person name="Stefanova K."/>
            <person name="Durmic Z."/>
            <person name="Nichols P."/>
            <person name="Revell C."/>
            <person name="Isobe S.N."/>
            <person name="Edwards D."/>
            <person name="Erskine W."/>
        </authorList>
    </citation>
    <scope>NUCLEOTIDE SEQUENCE [LARGE SCALE GENOMIC DNA]</scope>
    <source>
        <strain evidence="2">cv. Daliak</strain>
    </source>
</reference>
<dbReference type="Proteomes" id="UP000242715">
    <property type="component" value="Unassembled WGS sequence"/>
</dbReference>
<accession>A0A2Z6NSG4</accession>
<dbReference type="OrthoDB" id="1933281at2759"/>
<organism evidence="1 2">
    <name type="scientific">Trifolium subterraneum</name>
    <name type="common">Subterranean clover</name>
    <dbReference type="NCBI Taxonomy" id="3900"/>
    <lineage>
        <taxon>Eukaryota</taxon>
        <taxon>Viridiplantae</taxon>
        <taxon>Streptophyta</taxon>
        <taxon>Embryophyta</taxon>
        <taxon>Tracheophyta</taxon>
        <taxon>Spermatophyta</taxon>
        <taxon>Magnoliopsida</taxon>
        <taxon>eudicotyledons</taxon>
        <taxon>Gunneridae</taxon>
        <taxon>Pentapetalae</taxon>
        <taxon>rosids</taxon>
        <taxon>fabids</taxon>
        <taxon>Fabales</taxon>
        <taxon>Fabaceae</taxon>
        <taxon>Papilionoideae</taxon>
        <taxon>50 kb inversion clade</taxon>
        <taxon>NPAAA clade</taxon>
        <taxon>Hologalegina</taxon>
        <taxon>IRL clade</taxon>
        <taxon>Trifolieae</taxon>
        <taxon>Trifolium</taxon>
    </lineage>
</organism>
<dbReference type="EMBL" id="DF973776">
    <property type="protein sequence ID" value="GAU39750.1"/>
    <property type="molecule type" value="Genomic_DNA"/>
</dbReference>
<protein>
    <submittedName>
        <fullName evidence="1">Uncharacterized protein</fullName>
    </submittedName>
</protein>
<evidence type="ECO:0000313" key="2">
    <source>
        <dbReference type="Proteomes" id="UP000242715"/>
    </source>
</evidence>
<dbReference type="AlphaFoldDB" id="A0A2Z6NSG4"/>
<sequence>MYQILQAIHRIRTWNQPSTGPASNSDTFSQVDLTLWCNFTLSMKLIAGRLQFSPCIILSPSNLNRLAEELKRNFCDLFGTVIQQSIECDVTVAAGIQFLPAR</sequence>
<keyword evidence="2" id="KW-1185">Reference proteome</keyword>
<gene>
    <name evidence="1" type="ORF">TSUD_219930</name>
</gene>
<evidence type="ECO:0000313" key="1">
    <source>
        <dbReference type="EMBL" id="GAU39750.1"/>
    </source>
</evidence>